<feature type="domain" description="Ketoreductase" evidence="12">
    <location>
        <begin position="9"/>
        <end position="183"/>
    </location>
</feature>
<dbReference type="InterPro" id="IPR057326">
    <property type="entry name" value="KR_dom"/>
</dbReference>
<dbReference type="GO" id="GO:0016853">
    <property type="term" value="F:isomerase activity"/>
    <property type="evidence" value="ECO:0007669"/>
    <property type="project" value="UniProtKB-KW"/>
</dbReference>
<dbReference type="EMBL" id="BTFZ01000004">
    <property type="protein sequence ID" value="GMM34905.1"/>
    <property type="molecule type" value="Genomic_DNA"/>
</dbReference>
<reference evidence="13 14" key="1">
    <citation type="journal article" date="2023" name="Elife">
        <title>Identification of key yeast species and microbe-microbe interactions impacting larval growth of Drosophila in the wild.</title>
        <authorList>
            <person name="Mure A."/>
            <person name="Sugiura Y."/>
            <person name="Maeda R."/>
            <person name="Honda K."/>
            <person name="Sakurai N."/>
            <person name="Takahashi Y."/>
            <person name="Watada M."/>
            <person name="Katoh T."/>
            <person name="Gotoh A."/>
            <person name="Gotoh Y."/>
            <person name="Taniguchi I."/>
            <person name="Nakamura K."/>
            <person name="Hayashi T."/>
            <person name="Katayama T."/>
            <person name="Uemura T."/>
            <person name="Hattori Y."/>
        </authorList>
    </citation>
    <scope>NUCLEOTIDE SEQUENCE [LARGE SCALE GENOMIC DNA]</scope>
    <source>
        <strain evidence="13 14">SC-9</strain>
    </source>
</reference>
<evidence type="ECO:0000256" key="5">
    <source>
        <dbReference type="ARBA" id="ARBA00022857"/>
    </source>
</evidence>
<dbReference type="SUPFAM" id="SSF54637">
    <property type="entry name" value="Thioesterase/thiol ester dehydrase-isomerase"/>
    <property type="match status" value="2"/>
</dbReference>
<dbReference type="GO" id="GO:0005777">
    <property type="term" value="C:peroxisome"/>
    <property type="evidence" value="ECO:0007669"/>
    <property type="project" value="UniProtKB-SubCell"/>
</dbReference>
<dbReference type="CDD" id="cd03448">
    <property type="entry name" value="HDE_HSD"/>
    <property type="match status" value="1"/>
</dbReference>
<comment type="pathway">
    <text evidence="2">Lipid metabolism; fatty acid beta-oxidation.</text>
</comment>
<dbReference type="Gene3D" id="3.10.129.10">
    <property type="entry name" value="Hotdog Thioesterase"/>
    <property type="match status" value="2"/>
</dbReference>
<keyword evidence="9" id="KW-0413">Isomerase</keyword>
<dbReference type="GO" id="GO:0004300">
    <property type="term" value="F:enoyl-CoA hydratase activity"/>
    <property type="evidence" value="ECO:0007669"/>
    <property type="project" value="UniProtKB-ARBA"/>
</dbReference>
<evidence type="ECO:0000256" key="8">
    <source>
        <dbReference type="ARBA" id="ARBA00023140"/>
    </source>
</evidence>
<dbReference type="PRINTS" id="PR00080">
    <property type="entry name" value="SDRFAMILY"/>
</dbReference>
<dbReference type="InterPro" id="IPR020904">
    <property type="entry name" value="Sc_DH/Rdtase_CS"/>
</dbReference>
<evidence type="ECO:0000313" key="13">
    <source>
        <dbReference type="EMBL" id="GMM34905.1"/>
    </source>
</evidence>
<keyword evidence="8" id="KW-0576">Peroxisome</keyword>
<dbReference type="InterPro" id="IPR054357">
    <property type="entry name" value="MFE-2_N"/>
</dbReference>
<sequence length="898" mass="98023">MSQLSFKDKVVIVTGAGGGLGMHYALEFAKRGAKVVVNDLANAGAVVEQIRSQGGIAVADSNNVIDGDKIVSTAIENFGTVHIIVNNAGILRDTSFTKMTEKQFRQVLEVHLYGAYHICKAAWPIFRKQNFGRIINVASPAGLYGNFGQANYAAAKMALIGLTETLAKEGYKYNILVNAIAPTARSKMTENIMPPEMLKKLGPEYVTPLVVYLSHDSVGNQDTGKTFELAGGFYANTRWERSSGELFYPDESLTAEALLNKMDSIRDFEHDKSFKPLEHPSQPADYTHLVKEAKKLPSPNSQGSKKVSLKDKVVLITGAGAGLGRAHALCLAKYGAKVVVNDIMNPHDVVAEINKAGGDAHPDKHNAATDAEAIIKNVIDKYGRIDALINNAGILRDKSFMKMTEKMWVDVLEVHLLGTFKLCKAVWPILKKQKHGNIVNITSTSGIYGSFGQANYSAAKMGILGLSQVLAIEGKKYGIKVNIVAPHAETAMTKTIFTEKDYDLFPPELVSPLLALLSSEDAPGAGQLFEIGGGWCGATRLQTAKGAVTHGEVSAEFIRDNWKDINDFGEGAVHNATISDSLMNILNKLSGGDAPEEDDEEEEDDDVEQVEKDEVDAKGNPIFKYTNRDVIIYNVGVGAHASELQYVYENDPQFQVIPSFGTVISQNIKQFPLDFAKLMTNFSPVMLLHGEQYIRVEEWPIPTAATVATEVFPVAIQDKGKKAALLVTGSRTYDISTGKTIFYNEMTTFNRGAQARGGSKLFKERASLATKNFKIPSNCRPDFVTEVQTSSDQASLYRLSGDYNPLHIDPVFAKNAKFPNPILHGLGYLGVSVKSLLEHYGPIKEIKARFSGSVFPGDTLRIKGWRKGDVVIFETYDMNTKNVVISSAAIKLFSSGKL</sequence>
<evidence type="ECO:0000256" key="7">
    <source>
        <dbReference type="ARBA" id="ARBA00023098"/>
    </source>
</evidence>
<dbReference type="InterPro" id="IPR051687">
    <property type="entry name" value="Peroxisomal_Beta-Oxidation"/>
</dbReference>
<keyword evidence="7" id="KW-0443">Lipid metabolism</keyword>
<dbReference type="PANTHER" id="PTHR45024:SF2">
    <property type="entry name" value="SCP2 DOMAIN-CONTAINING PROTEIN"/>
    <property type="match status" value="1"/>
</dbReference>
<dbReference type="FunFam" id="3.40.50.720:FF:000084">
    <property type="entry name" value="Short-chain dehydrogenase reductase"/>
    <property type="match status" value="1"/>
</dbReference>
<evidence type="ECO:0000256" key="1">
    <source>
        <dbReference type="ARBA" id="ARBA00004275"/>
    </source>
</evidence>
<keyword evidence="6" id="KW-0560">Oxidoreductase</keyword>
<keyword evidence="14" id="KW-1185">Reference proteome</keyword>
<dbReference type="PRINTS" id="PR00081">
    <property type="entry name" value="GDHRDH"/>
</dbReference>
<dbReference type="AlphaFoldDB" id="A0AAV5QK79"/>
<dbReference type="SMART" id="SM00822">
    <property type="entry name" value="PKS_KR"/>
    <property type="match status" value="1"/>
</dbReference>
<evidence type="ECO:0000259" key="12">
    <source>
        <dbReference type="SMART" id="SM00822"/>
    </source>
</evidence>
<evidence type="ECO:0000256" key="3">
    <source>
        <dbReference type="ARBA" id="ARBA00006484"/>
    </source>
</evidence>
<dbReference type="InterPro" id="IPR036291">
    <property type="entry name" value="NAD(P)-bd_dom_sf"/>
</dbReference>
<dbReference type="PROSITE" id="PS00061">
    <property type="entry name" value="ADH_SHORT"/>
    <property type="match status" value="2"/>
</dbReference>
<dbReference type="RefSeq" id="XP_064851905.1">
    <property type="nucleotide sequence ID" value="XM_064995833.1"/>
</dbReference>
<evidence type="ECO:0000256" key="10">
    <source>
        <dbReference type="ARBA" id="ARBA00023239"/>
    </source>
</evidence>
<keyword evidence="5" id="KW-0521">NADP</keyword>
<evidence type="ECO:0000313" key="14">
    <source>
        <dbReference type="Proteomes" id="UP001360560"/>
    </source>
</evidence>
<feature type="compositionally biased region" description="Acidic residues" evidence="11">
    <location>
        <begin position="594"/>
        <end position="608"/>
    </location>
</feature>
<comment type="similarity">
    <text evidence="3">Belongs to the short-chain dehydrogenases/reductases (SDR) family.</text>
</comment>
<dbReference type="CDD" id="cd05353">
    <property type="entry name" value="hydroxyacyl-CoA-like_DH_SDR_c-like"/>
    <property type="match status" value="2"/>
</dbReference>
<evidence type="ECO:0000256" key="4">
    <source>
        <dbReference type="ARBA" id="ARBA00022832"/>
    </source>
</evidence>
<evidence type="ECO:0000256" key="9">
    <source>
        <dbReference type="ARBA" id="ARBA00023235"/>
    </source>
</evidence>
<protein>
    <submittedName>
        <fullName evidence="13">Bifunctional hydroxyacyl-CoA dehydrogenase/enoyl-CoA hydratase</fullName>
    </submittedName>
</protein>
<comment type="subcellular location">
    <subcellularLocation>
        <location evidence="1">Peroxisome</location>
    </subcellularLocation>
</comment>
<gene>
    <name evidence="13" type="ORF">DASC09_022300</name>
</gene>
<comment type="caution">
    <text evidence="13">The sequence shown here is derived from an EMBL/GenBank/DDBJ whole genome shotgun (WGS) entry which is preliminary data.</text>
</comment>
<evidence type="ECO:0000256" key="11">
    <source>
        <dbReference type="SAM" id="MobiDB-lite"/>
    </source>
</evidence>
<dbReference type="SUPFAM" id="SSF51735">
    <property type="entry name" value="NAD(P)-binding Rossmann-fold domains"/>
    <property type="match status" value="2"/>
</dbReference>
<organism evidence="13 14">
    <name type="scientific">Saccharomycopsis crataegensis</name>
    <dbReference type="NCBI Taxonomy" id="43959"/>
    <lineage>
        <taxon>Eukaryota</taxon>
        <taxon>Fungi</taxon>
        <taxon>Dikarya</taxon>
        <taxon>Ascomycota</taxon>
        <taxon>Saccharomycotina</taxon>
        <taxon>Saccharomycetes</taxon>
        <taxon>Saccharomycopsidaceae</taxon>
        <taxon>Saccharomycopsis</taxon>
    </lineage>
</organism>
<dbReference type="FunFam" id="3.40.50.720:FF:000410">
    <property type="entry name" value="Peroxisomal multifunctional beta-oxidation protein"/>
    <property type="match status" value="1"/>
</dbReference>
<dbReference type="GO" id="GO:0006631">
    <property type="term" value="P:fatty acid metabolic process"/>
    <property type="evidence" value="ECO:0007669"/>
    <property type="project" value="UniProtKB-KW"/>
</dbReference>
<keyword evidence="4" id="KW-0276">Fatty acid metabolism</keyword>
<evidence type="ECO:0000256" key="2">
    <source>
        <dbReference type="ARBA" id="ARBA00005005"/>
    </source>
</evidence>
<accession>A0AAV5QK79</accession>
<proteinExistence type="inferred from homology"/>
<dbReference type="PANTHER" id="PTHR45024">
    <property type="entry name" value="DEHYDROGENASES, SHORT CHAIN"/>
    <property type="match status" value="1"/>
</dbReference>
<feature type="region of interest" description="Disordered" evidence="11">
    <location>
        <begin position="589"/>
        <end position="613"/>
    </location>
</feature>
<dbReference type="InterPro" id="IPR002539">
    <property type="entry name" value="MaoC-like_dom"/>
</dbReference>
<dbReference type="InterPro" id="IPR029069">
    <property type="entry name" value="HotDog_dom_sf"/>
</dbReference>
<dbReference type="Pfam" id="PF00106">
    <property type="entry name" value="adh_short"/>
    <property type="match status" value="2"/>
</dbReference>
<dbReference type="Pfam" id="PF22622">
    <property type="entry name" value="MFE-2_hydrat-2_N"/>
    <property type="match status" value="1"/>
</dbReference>
<dbReference type="GO" id="GO:0016491">
    <property type="term" value="F:oxidoreductase activity"/>
    <property type="evidence" value="ECO:0007669"/>
    <property type="project" value="UniProtKB-KW"/>
</dbReference>
<name>A0AAV5QK79_9ASCO</name>
<dbReference type="Gene3D" id="3.40.50.720">
    <property type="entry name" value="NAD(P)-binding Rossmann-like Domain"/>
    <property type="match status" value="2"/>
</dbReference>
<dbReference type="GeneID" id="90072884"/>
<dbReference type="InterPro" id="IPR002347">
    <property type="entry name" value="SDR_fam"/>
</dbReference>
<dbReference type="Proteomes" id="UP001360560">
    <property type="component" value="Unassembled WGS sequence"/>
</dbReference>
<keyword evidence="10" id="KW-0456">Lyase</keyword>
<evidence type="ECO:0000256" key="6">
    <source>
        <dbReference type="ARBA" id="ARBA00023002"/>
    </source>
</evidence>
<dbReference type="Pfam" id="PF01575">
    <property type="entry name" value="MaoC_dehydratas"/>
    <property type="match status" value="1"/>
</dbReference>